<organism evidence="14 15">
    <name type="scientific">Aquibium pacificus</name>
    <dbReference type="NCBI Taxonomy" id="3153579"/>
    <lineage>
        <taxon>Bacteria</taxon>
        <taxon>Pseudomonadati</taxon>
        <taxon>Pseudomonadota</taxon>
        <taxon>Alphaproteobacteria</taxon>
        <taxon>Hyphomicrobiales</taxon>
        <taxon>Phyllobacteriaceae</taxon>
        <taxon>Aquibium</taxon>
    </lineage>
</organism>
<evidence type="ECO:0000313" key="15">
    <source>
        <dbReference type="Proteomes" id="UP001556692"/>
    </source>
</evidence>
<dbReference type="PROSITE" id="PS50928">
    <property type="entry name" value="ABC_TM1"/>
    <property type="match status" value="1"/>
</dbReference>
<reference evidence="14 15" key="1">
    <citation type="submission" date="2024-05" db="EMBL/GenBank/DDBJ databases">
        <authorList>
            <person name="Jiang F."/>
        </authorList>
    </citation>
    <scope>NUCLEOTIDE SEQUENCE [LARGE SCALE GENOMIC DNA]</scope>
    <source>
        <strain evidence="14 15">LZ166</strain>
    </source>
</reference>
<evidence type="ECO:0000256" key="5">
    <source>
        <dbReference type="ARBA" id="ARBA00022475"/>
    </source>
</evidence>
<sequence length="643" mass="68482">MTTTSQNEPNTGPRRINFRPSASTAIVAAAGSVLVLLVFLAIFADWIAPYDPLRQNLIKAMQGPSAAHWLGTDDLGRDVLSRLIFGCRIAVLAAAEATSIAVLLGVPLGLFIGYRGGWWDWVVMRVVEAVVSIPGIMVAIVIIAILGAGLHRAMIALGILFSTSFLRLARGVVLAEREEVYVRSARVIGASDRRILLRHIFPNIAPPLVVQVTLTVGAVLLAEAGLSFIGLGVQPPDASWGTMLNSAAAYMDLNWFLAVPPGIAIILTVLSVNLLGDVIRDSIGRGVAVGVDPGKPAERFVPAIAATGAESPAPPPLADEVLRVEGLQVLVSGRDGHEVPVITDLSFGISRGETLGLVGESGSGKTITGLSILGLIGAGGRTTHGSIVLNGRDLRRLTPKQLEEVRGNEVAMVFQDPTTSLNPAFTVGSQIAEVLRTKQGLSGKQAWSRVVELIDRVGIPRPEERARAYPHELSGGMAQRIAIARALSCNPSLLIADEPTTALDVTVQQEILDLFRDLQGEFGMAILFVTHDLAVAADISDRISVMYAGEMVEMAEVDALFARPRHPYTRGLLSAMPHASSRNPPLPTIRGNVPRPGSWPSGCRFSNRCDFATAACERPIPLVGTDRLVRCIRAPELELKAAS</sequence>
<feature type="transmembrane region" description="Helical" evidence="11">
    <location>
        <begin position="208"/>
        <end position="233"/>
    </location>
</feature>
<feature type="transmembrane region" description="Helical" evidence="11">
    <location>
        <begin position="253"/>
        <end position="275"/>
    </location>
</feature>
<accession>A0ABV3SL83</accession>
<dbReference type="Pfam" id="PF12911">
    <property type="entry name" value="OppC_N"/>
    <property type="match status" value="1"/>
</dbReference>
<keyword evidence="4 11" id="KW-0813">Transport</keyword>
<feature type="transmembrane region" description="Helical" evidence="11">
    <location>
        <begin position="153"/>
        <end position="173"/>
    </location>
</feature>
<name>A0ABV3SL83_9HYPH</name>
<evidence type="ECO:0000259" key="13">
    <source>
        <dbReference type="PROSITE" id="PS50928"/>
    </source>
</evidence>
<evidence type="ECO:0000256" key="8">
    <source>
        <dbReference type="ARBA" id="ARBA00022840"/>
    </source>
</evidence>
<dbReference type="RefSeq" id="WP_367955411.1">
    <property type="nucleotide sequence ID" value="NZ_JBDPGJ010000004.1"/>
</dbReference>
<dbReference type="PROSITE" id="PS50893">
    <property type="entry name" value="ABC_TRANSPORTER_2"/>
    <property type="match status" value="1"/>
</dbReference>
<keyword evidence="15" id="KW-1185">Reference proteome</keyword>
<dbReference type="InterPro" id="IPR003593">
    <property type="entry name" value="AAA+_ATPase"/>
</dbReference>
<evidence type="ECO:0000256" key="6">
    <source>
        <dbReference type="ARBA" id="ARBA00022692"/>
    </source>
</evidence>
<dbReference type="Proteomes" id="UP001556692">
    <property type="component" value="Unassembled WGS sequence"/>
</dbReference>
<dbReference type="InterPro" id="IPR027417">
    <property type="entry name" value="P-loop_NTPase"/>
</dbReference>
<comment type="similarity">
    <text evidence="11">Belongs to the binding-protein-dependent transport system permease family.</text>
</comment>
<dbReference type="InterPro" id="IPR025966">
    <property type="entry name" value="OppC_N"/>
</dbReference>
<gene>
    <name evidence="14" type="ORF">ABGN05_17880</name>
</gene>
<dbReference type="CDD" id="cd06261">
    <property type="entry name" value="TM_PBP2"/>
    <property type="match status" value="1"/>
</dbReference>
<keyword evidence="5" id="KW-1003">Cell membrane</keyword>
<keyword evidence="10 11" id="KW-0472">Membrane</keyword>
<dbReference type="Gene3D" id="3.40.50.300">
    <property type="entry name" value="P-loop containing nucleotide triphosphate hydrolases"/>
    <property type="match status" value="1"/>
</dbReference>
<dbReference type="InterPro" id="IPR017871">
    <property type="entry name" value="ABC_transporter-like_CS"/>
</dbReference>
<evidence type="ECO:0000256" key="2">
    <source>
        <dbReference type="ARBA" id="ARBA00004651"/>
    </source>
</evidence>
<dbReference type="PANTHER" id="PTHR43297:SF2">
    <property type="entry name" value="DIPEPTIDE TRANSPORT ATP-BINDING PROTEIN DPPD"/>
    <property type="match status" value="1"/>
</dbReference>
<feature type="transmembrane region" description="Helical" evidence="11">
    <location>
        <begin position="126"/>
        <end position="147"/>
    </location>
</feature>
<protein>
    <submittedName>
        <fullName evidence="14">Dipeptide/oligopeptide/nickel ABC transporter permease/ATP-binding protein</fullName>
    </submittedName>
</protein>
<feature type="domain" description="ABC transmembrane type-1" evidence="13">
    <location>
        <begin position="87"/>
        <end position="276"/>
    </location>
</feature>
<proteinExistence type="inferred from homology"/>
<dbReference type="InterPro" id="IPR000515">
    <property type="entry name" value="MetI-like"/>
</dbReference>
<keyword evidence="6 11" id="KW-0812">Transmembrane</keyword>
<dbReference type="EMBL" id="JBDPGJ010000004">
    <property type="protein sequence ID" value="MEX0407533.1"/>
    <property type="molecule type" value="Genomic_DNA"/>
</dbReference>
<evidence type="ECO:0000256" key="11">
    <source>
        <dbReference type="RuleBase" id="RU363032"/>
    </source>
</evidence>
<dbReference type="PROSITE" id="PS00211">
    <property type="entry name" value="ABC_TRANSPORTER_1"/>
    <property type="match status" value="1"/>
</dbReference>
<dbReference type="SMART" id="SM00382">
    <property type="entry name" value="AAA"/>
    <property type="match status" value="1"/>
</dbReference>
<feature type="transmembrane region" description="Helical" evidence="11">
    <location>
        <begin position="21"/>
        <end position="44"/>
    </location>
</feature>
<dbReference type="InterPro" id="IPR003439">
    <property type="entry name" value="ABC_transporter-like_ATP-bd"/>
</dbReference>
<keyword evidence="8" id="KW-0067">ATP-binding</keyword>
<dbReference type="Pfam" id="PF00005">
    <property type="entry name" value="ABC_tran"/>
    <property type="match status" value="1"/>
</dbReference>
<evidence type="ECO:0000256" key="3">
    <source>
        <dbReference type="ARBA" id="ARBA00005417"/>
    </source>
</evidence>
<evidence type="ECO:0000259" key="12">
    <source>
        <dbReference type="PROSITE" id="PS50893"/>
    </source>
</evidence>
<dbReference type="PANTHER" id="PTHR43297">
    <property type="entry name" value="OLIGOPEPTIDE TRANSPORT ATP-BINDING PROTEIN APPD"/>
    <property type="match status" value="1"/>
</dbReference>
<dbReference type="InterPro" id="IPR013563">
    <property type="entry name" value="Oligopep_ABC_C"/>
</dbReference>
<evidence type="ECO:0000256" key="10">
    <source>
        <dbReference type="ARBA" id="ARBA00023136"/>
    </source>
</evidence>
<dbReference type="CDD" id="cd03257">
    <property type="entry name" value="ABC_NikE_OppD_transporters"/>
    <property type="match status" value="1"/>
</dbReference>
<dbReference type="SUPFAM" id="SSF52540">
    <property type="entry name" value="P-loop containing nucleoside triphosphate hydrolases"/>
    <property type="match status" value="1"/>
</dbReference>
<feature type="transmembrane region" description="Helical" evidence="11">
    <location>
        <begin position="89"/>
        <end position="114"/>
    </location>
</feature>
<evidence type="ECO:0000313" key="14">
    <source>
        <dbReference type="EMBL" id="MEX0407533.1"/>
    </source>
</evidence>
<comment type="caution">
    <text evidence="14">The sequence shown here is derived from an EMBL/GenBank/DDBJ whole genome shotgun (WGS) entry which is preliminary data.</text>
</comment>
<feature type="domain" description="ABC transporter" evidence="12">
    <location>
        <begin position="322"/>
        <end position="573"/>
    </location>
</feature>
<evidence type="ECO:0000256" key="9">
    <source>
        <dbReference type="ARBA" id="ARBA00022989"/>
    </source>
</evidence>
<evidence type="ECO:0000256" key="4">
    <source>
        <dbReference type="ARBA" id="ARBA00022448"/>
    </source>
</evidence>
<dbReference type="NCBIfam" id="TIGR01727">
    <property type="entry name" value="oligo_HPY"/>
    <property type="match status" value="1"/>
</dbReference>
<dbReference type="Pfam" id="PF00528">
    <property type="entry name" value="BPD_transp_1"/>
    <property type="match status" value="1"/>
</dbReference>
<dbReference type="Pfam" id="PF08352">
    <property type="entry name" value="oligo_HPY"/>
    <property type="match status" value="1"/>
</dbReference>
<dbReference type="InterPro" id="IPR035906">
    <property type="entry name" value="MetI-like_sf"/>
</dbReference>
<dbReference type="SUPFAM" id="SSF161098">
    <property type="entry name" value="MetI-like"/>
    <property type="match status" value="1"/>
</dbReference>
<dbReference type="Gene3D" id="1.10.3720.10">
    <property type="entry name" value="MetI-like"/>
    <property type="match status" value="1"/>
</dbReference>
<comment type="subcellular location">
    <subcellularLocation>
        <location evidence="1">Cell inner membrane</location>
        <topology evidence="1">Peripheral membrane protein</topology>
    </subcellularLocation>
    <subcellularLocation>
        <location evidence="2 11">Cell membrane</location>
        <topology evidence="2 11">Multi-pass membrane protein</topology>
    </subcellularLocation>
</comment>
<keyword evidence="9 11" id="KW-1133">Transmembrane helix</keyword>
<evidence type="ECO:0000256" key="7">
    <source>
        <dbReference type="ARBA" id="ARBA00022741"/>
    </source>
</evidence>
<evidence type="ECO:0000256" key="1">
    <source>
        <dbReference type="ARBA" id="ARBA00004417"/>
    </source>
</evidence>
<comment type="similarity">
    <text evidence="3">Belongs to the ABC transporter superfamily.</text>
</comment>
<keyword evidence="7" id="KW-0547">Nucleotide-binding</keyword>
<dbReference type="InterPro" id="IPR050388">
    <property type="entry name" value="ABC_Ni/Peptide_Import"/>
</dbReference>